<dbReference type="AlphaFoldDB" id="M8BQD3"/>
<dbReference type="EnsemblPlants" id="EMT27205">
    <property type="protein sequence ID" value="EMT27205"/>
    <property type="gene ID" value="F775_00049"/>
</dbReference>
<dbReference type="PANTHER" id="PTHR33065">
    <property type="entry name" value="OS07G0486400 PROTEIN"/>
    <property type="match status" value="1"/>
</dbReference>
<organism evidence="3">
    <name type="scientific">Aegilops tauschii</name>
    <name type="common">Tausch's goatgrass</name>
    <name type="synonym">Aegilops squarrosa</name>
    <dbReference type="NCBI Taxonomy" id="37682"/>
    <lineage>
        <taxon>Eukaryota</taxon>
        <taxon>Viridiplantae</taxon>
        <taxon>Streptophyta</taxon>
        <taxon>Embryophyta</taxon>
        <taxon>Tracheophyta</taxon>
        <taxon>Spermatophyta</taxon>
        <taxon>Magnoliopsida</taxon>
        <taxon>Liliopsida</taxon>
        <taxon>Poales</taxon>
        <taxon>Poaceae</taxon>
        <taxon>BOP clade</taxon>
        <taxon>Pooideae</taxon>
        <taxon>Triticodae</taxon>
        <taxon>Triticeae</taxon>
        <taxon>Triticinae</taxon>
        <taxon>Aegilops</taxon>
    </lineage>
</organism>
<dbReference type="PANTHER" id="PTHR33065:SF114">
    <property type="entry name" value="DUF6598 DOMAIN-CONTAINING PROTEIN"/>
    <property type="match status" value="1"/>
</dbReference>
<dbReference type="Pfam" id="PF20241">
    <property type="entry name" value="DUF6598"/>
    <property type="match status" value="2"/>
</dbReference>
<proteinExistence type="predicted"/>
<feature type="domain" description="DUF6598" evidence="2">
    <location>
        <begin position="305"/>
        <end position="552"/>
    </location>
</feature>
<feature type="compositionally biased region" description="Basic and acidic residues" evidence="1">
    <location>
        <begin position="702"/>
        <end position="731"/>
    </location>
</feature>
<feature type="region of interest" description="Disordered" evidence="1">
    <location>
        <begin position="681"/>
        <end position="737"/>
    </location>
</feature>
<sequence>MKTARISKTRSGEPELSEELYQAAICMEERIRALQSAGWIGNEGESMEIGDGGEMETGGKSSTGWSSAASLELEELLHRAAILTQTRAGDGDAESEELLDLAAKERIVGQAGNPLSWELISEIMPEFEAKVGESVLQAEETRKEAVAVLSFGFRLHLFSEQIDELRHEMCSFLRSFSSENKDIRSTMMKFISEPYLSRISKLQLISDRISMLQRMDSDFDSKVKSTIIKLKSESFLSAMEDELRRAGQEDSMEMEEKRFVAFHLYWERIWGKDGHSFEKQTILSPMQFTHCTTRRFPTEAVAGNTLQIYSIKVSLAERQRFPLEVYGVVAVRDAVDRRRNPLFLCARMHCQILEENDSFLHLTGPVRAIVSMDTVYIEIQLIVKGATKSEDTALISTFGFFNGDNSSTYLAKNNLCTVELCYEQVKQSVQATILSLGVIPKQDSLPSPHGGRVVCSSLPQDGHEDIAGQVSSRQVLLLDSKDGKMPMTSNGYLDLARHVVSVELNGKLQVLIMADSPSQTAIAARFLLTPKKYNTSKCEYPLADGSKVEITVAWSLVPSTMPQSGDSREDSGMATAGNSKVKMGESMFSEDLCQAAIFMQKSICWIQAQEKKMVKIGHYGSEEYNNLLVLKSDMYELSNKIFDRVDYRTQKRICAMQNAYWISNNRKLTDTESKMGDDIEMETGGKSLKGRSGEFKSATIGNEDRTVQTQKKIGDGGKSDSKQFNEQEQFKEPPVNNSIPMAVSVRNKIEEEAEAETVMAEVAPRVSFKSALLSRQFDELWDNMSQLVSTEPKFLAICILIREPFERYCSTLKFISAVFDRLGQWVPDFREKMELIKEDKDRDKDVEAEDVYEATKMAEEYYFNAYRRDWECRRSNFGSFEDPTLLSPMYFTDSIPGHTQVGAEVGRTMQVYSIKVAEREGFTLEWPLKVYGVVAARDSVDYRRNLLFFRTRDDCQILTKQDPFLHLTGPSRAIMSGGIMEPAVTIEVHLKLKGTVESKDRTLISKAFLYDEKDLDSADMISTRVLQGLCEIELCCEQLEHSHQATILGVRVVRGSLACGNGIKIVCSVLPEDKTEGGAGDMPVGEEGYLDLSRQVVSVKSRGRLEILVQAGEISGSVVFPIKFSNISEESCEPGDCKVEITVAWSLLVENQYDISVMGAIQPYAWESIPRRPIMKLVDAC</sequence>
<accession>M8BQD3</accession>
<dbReference type="InterPro" id="IPR046533">
    <property type="entry name" value="DUF6598"/>
</dbReference>
<evidence type="ECO:0000313" key="3">
    <source>
        <dbReference type="EnsemblPlants" id="EMT27205"/>
    </source>
</evidence>
<evidence type="ECO:0000256" key="1">
    <source>
        <dbReference type="SAM" id="MobiDB-lite"/>
    </source>
</evidence>
<feature type="domain" description="DUF6598" evidence="2">
    <location>
        <begin position="908"/>
        <end position="1143"/>
    </location>
</feature>
<reference evidence="3" key="1">
    <citation type="submission" date="2015-06" db="UniProtKB">
        <authorList>
            <consortium name="EnsemblPlants"/>
        </authorList>
    </citation>
    <scope>IDENTIFICATION</scope>
</reference>
<protein>
    <recommendedName>
        <fullName evidence="2">DUF6598 domain-containing protein</fullName>
    </recommendedName>
</protein>
<evidence type="ECO:0000259" key="2">
    <source>
        <dbReference type="Pfam" id="PF20241"/>
    </source>
</evidence>
<name>M8BQD3_AEGTA</name>